<dbReference type="GO" id="GO:0030170">
    <property type="term" value="F:pyridoxal phosphate binding"/>
    <property type="evidence" value="ECO:0007669"/>
    <property type="project" value="InterPro"/>
</dbReference>
<keyword evidence="8 11" id="KW-0119">Carbohydrate metabolism</keyword>
<reference evidence="12 13" key="1">
    <citation type="journal article" date="2011" name="EMBO J.">
        <title>Structural diversity of bacterial flagellar motors.</title>
        <authorList>
            <person name="Chen S."/>
            <person name="Beeby M."/>
            <person name="Murphy G.E."/>
            <person name="Leadbetter J.R."/>
            <person name="Hendrixson D.R."/>
            <person name="Briegel A."/>
            <person name="Li Z."/>
            <person name="Shi J."/>
            <person name="Tocheva E.I."/>
            <person name="Muller A."/>
            <person name="Dobro M.J."/>
            <person name="Jensen G.J."/>
        </authorList>
    </citation>
    <scope>NUCLEOTIDE SEQUENCE [LARGE SCALE GENOMIC DNA]</scope>
    <source>
        <strain evidence="12 13">DSM 6540</strain>
    </source>
</reference>
<evidence type="ECO:0000256" key="11">
    <source>
        <dbReference type="RuleBase" id="RU000587"/>
    </source>
</evidence>
<proteinExistence type="inferred from homology"/>
<comment type="similarity">
    <text evidence="3 11">Belongs to the glycogen phosphorylase family.</text>
</comment>
<evidence type="ECO:0000256" key="8">
    <source>
        <dbReference type="ARBA" id="ARBA00023277"/>
    </source>
</evidence>
<keyword evidence="13" id="KW-1185">Reference proteome</keyword>
<keyword evidence="4" id="KW-0021">Allosteric enzyme</keyword>
<dbReference type="AlphaFoldDB" id="F7NDK4"/>
<dbReference type="GO" id="GO:0005737">
    <property type="term" value="C:cytoplasm"/>
    <property type="evidence" value="ECO:0007669"/>
    <property type="project" value="TreeGrafter"/>
</dbReference>
<evidence type="ECO:0000256" key="3">
    <source>
        <dbReference type="ARBA" id="ARBA00006047"/>
    </source>
</evidence>
<evidence type="ECO:0000313" key="12">
    <source>
        <dbReference type="EMBL" id="EGO65866.1"/>
    </source>
</evidence>
<dbReference type="GO" id="GO:0005980">
    <property type="term" value="P:glycogen catabolic process"/>
    <property type="evidence" value="ECO:0007669"/>
    <property type="project" value="TreeGrafter"/>
</dbReference>
<dbReference type="Pfam" id="PF00343">
    <property type="entry name" value="Phosphorylase"/>
    <property type="match status" value="1"/>
</dbReference>
<dbReference type="EC" id="2.4.1.1" evidence="11"/>
<gene>
    <name evidence="12" type="ORF">ALO_00555</name>
</gene>
<evidence type="ECO:0000256" key="2">
    <source>
        <dbReference type="ARBA" id="ARBA00001933"/>
    </source>
</evidence>
<comment type="function">
    <text evidence="11">Allosteric enzyme that catalyzes the rate-limiting step in glycogen catabolism, the phosphorolytic cleavage of glycogen to produce glucose-1-phosphate, and plays a central role in maintaining cellular and organismal glucose homeostasis.</text>
</comment>
<keyword evidence="7 10" id="KW-0663">Pyridoxal phosphate</keyword>
<dbReference type="EMBL" id="AFGF01000007">
    <property type="protein sequence ID" value="EGO65866.1"/>
    <property type="molecule type" value="Genomic_DNA"/>
</dbReference>
<dbReference type="Gene3D" id="3.40.50.2000">
    <property type="entry name" value="Glycogen Phosphorylase B"/>
    <property type="match status" value="2"/>
</dbReference>
<dbReference type="InterPro" id="IPR000811">
    <property type="entry name" value="Glyco_trans_35"/>
</dbReference>
<keyword evidence="5 11" id="KW-0328">Glycosyltransferase</keyword>
<comment type="cofactor">
    <cofactor evidence="2 11">
        <name>pyridoxal 5'-phosphate</name>
        <dbReference type="ChEBI" id="CHEBI:597326"/>
    </cofactor>
</comment>
<dbReference type="SUPFAM" id="SSF53756">
    <property type="entry name" value="UDP-Glycosyltransferase/glycogen phosphorylase"/>
    <property type="match status" value="1"/>
</dbReference>
<keyword evidence="6 11" id="KW-0808">Transferase</keyword>
<evidence type="ECO:0000256" key="5">
    <source>
        <dbReference type="ARBA" id="ARBA00022676"/>
    </source>
</evidence>
<accession>F7NDK4</accession>
<dbReference type="PIRSF" id="PIRSF000460">
    <property type="entry name" value="Pprylas_GlgP"/>
    <property type="match status" value="1"/>
</dbReference>
<dbReference type="FunFam" id="3.40.50.2000:FF:000807">
    <property type="entry name" value="Alpha-glucan phosphorylase 2, cytosolic"/>
    <property type="match status" value="1"/>
</dbReference>
<sequence>MYKRQQPYCQAKSGDAKHVGGVLVTGQDANKPVERREPNADMTTEQFKEAYRNKLYSLYAKTLEAASDKEKYLTLASLVRDEISRTWLQAKKLRAQQQENQEKQVYYFSIEFLLGRMLDIHMINLGLKDTCERGLRELGIELAQLREEEEDPGLGNGGLGRLAACYLDSMAALELNGHGCGIRYRYGLFEQQIIGGAQYEFPDDWLKYGYYPWEYRAADEAVEVRFGGAVRLQANGRIVYIHENYEAVSAVPYDIPITGYHNNTVNTLRLWSAEAELAKQACAAGQTDCRNTLQYKQSLESISHVLYPDDTYHEGKVLRLKQQYFMVSAGLQNILRDFRKMNLPYANLPDKVAVHINDTHPALAVPEMMRLLVDEAGLSWEDAWDITVRTMSYTNHTILPEAMEKWPEDLFRTLLPRIYMIVHEINERFCRELWDKYPGNWEKIRHMAIIADGYIHMAYLAIAGSHSTNGVAVLHTDILKKEVLHDFWEIYPQRFNNKTNGVTHRRWLLAANPKLASLVTETIGEAWLEDPCRLQDLTQYADDAAFQKEIAEIKRRNKQVLARIIQQKNGIAVDSDSIFDVQVKRIHAYKRQSLNVFHIMDLYQRLLEDPDLPVWPRTFIIGGKAAMGYYIAKRTIKLINSLAEVINNDKRIRDKIKLVFLANYNVSLAETIIPAADVSEQIPTASREACGTANMKFMMNGAVTLGTLDGGNIEIREAAGHSNIVTFGLTAPEVLQYYRQGGYNPWDIYHSDPRVKRMLEKLVDGSLSSDREDFRAHYDSFLHHGDQYFVLKDFAAYVAAQEIINGKYQDQKVWRRMCIHNIAHAGWFSSDRTFAEYAAEIWRLNEAAISCQDGCEQPGFSPIAKRLGTMLQ</sequence>
<dbReference type="InterPro" id="IPR011833">
    <property type="entry name" value="Glycg_phsphrylas"/>
</dbReference>
<evidence type="ECO:0000256" key="9">
    <source>
        <dbReference type="ARBA" id="ARBA00025174"/>
    </source>
</evidence>
<comment type="function">
    <text evidence="9">Phosphorylase is an important allosteric enzyme in carbohydrate metabolism. Enzymes from different sources differ in their regulatory mechanisms and in their natural substrates. However, all known phosphorylases share catalytic and structural properties.</text>
</comment>
<dbReference type="Proteomes" id="UP000003240">
    <property type="component" value="Unassembled WGS sequence"/>
</dbReference>
<dbReference type="PANTHER" id="PTHR11468">
    <property type="entry name" value="GLYCOGEN PHOSPHORYLASE"/>
    <property type="match status" value="1"/>
</dbReference>
<evidence type="ECO:0000313" key="13">
    <source>
        <dbReference type="Proteomes" id="UP000003240"/>
    </source>
</evidence>
<evidence type="ECO:0000256" key="6">
    <source>
        <dbReference type="ARBA" id="ARBA00022679"/>
    </source>
</evidence>
<dbReference type="eggNOG" id="COG0058">
    <property type="taxonomic scope" value="Bacteria"/>
</dbReference>
<dbReference type="CDD" id="cd04300">
    <property type="entry name" value="GT35_Glycogen_Phosphorylase"/>
    <property type="match status" value="1"/>
</dbReference>
<dbReference type="GO" id="GO:0008184">
    <property type="term" value="F:glycogen phosphorylase activity"/>
    <property type="evidence" value="ECO:0007669"/>
    <property type="project" value="InterPro"/>
</dbReference>
<dbReference type="FunFam" id="3.40.50.2000:FF:000003">
    <property type="entry name" value="Alpha-1,4 glucan phosphorylase"/>
    <property type="match status" value="1"/>
</dbReference>
<evidence type="ECO:0000256" key="10">
    <source>
        <dbReference type="PIRSR" id="PIRSR000460-1"/>
    </source>
</evidence>
<organism evidence="12 13">
    <name type="scientific">Acetonema longum DSM 6540</name>
    <dbReference type="NCBI Taxonomy" id="1009370"/>
    <lineage>
        <taxon>Bacteria</taxon>
        <taxon>Bacillati</taxon>
        <taxon>Bacillota</taxon>
        <taxon>Negativicutes</taxon>
        <taxon>Acetonemataceae</taxon>
        <taxon>Acetonema</taxon>
    </lineage>
</organism>
<feature type="modified residue" description="N6-(pyridoxal phosphate)lysine" evidence="10">
    <location>
        <position position="696"/>
    </location>
</feature>
<evidence type="ECO:0000256" key="4">
    <source>
        <dbReference type="ARBA" id="ARBA00022533"/>
    </source>
</evidence>
<dbReference type="STRING" id="1009370.ALO_00555"/>
<evidence type="ECO:0000256" key="7">
    <source>
        <dbReference type="ARBA" id="ARBA00022898"/>
    </source>
</evidence>
<name>F7NDK4_9FIRM</name>
<evidence type="ECO:0000256" key="1">
    <source>
        <dbReference type="ARBA" id="ARBA00001275"/>
    </source>
</evidence>
<dbReference type="NCBIfam" id="TIGR02093">
    <property type="entry name" value="P_ylase"/>
    <property type="match status" value="1"/>
</dbReference>
<protein>
    <recommendedName>
        <fullName evidence="11">Alpha-1,4 glucan phosphorylase</fullName>
        <ecNumber evidence="11">2.4.1.1</ecNumber>
    </recommendedName>
</protein>
<comment type="catalytic activity">
    <reaction evidence="1 11">
        <text>[(1-&gt;4)-alpha-D-glucosyl](n) + phosphate = [(1-&gt;4)-alpha-D-glucosyl](n-1) + alpha-D-glucose 1-phosphate</text>
        <dbReference type="Rhea" id="RHEA:41732"/>
        <dbReference type="Rhea" id="RHEA-COMP:9584"/>
        <dbReference type="Rhea" id="RHEA-COMP:9586"/>
        <dbReference type="ChEBI" id="CHEBI:15444"/>
        <dbReference type="ChEBI" id="CHEBI:43474"/>
        <dbReference type="ChEBI" id="CHEBI:58601"/>
        <dbReference type="EC" id="2.4.1.1"/>
    </reaction>
</comment>
<dbReference type="PANTHER" id="PTHR11468:SF3">
    <property type="entry name" value="GLYCOGEN PHOSPHORYLASE, LIVER FORM"/>
    <property type="match status" value="1"/>
</dbReference>
<comment type="caution">
    <text evidence="12">The sequence shown here is derived from an EMBL/GenBank/DDBJ whole genome shotgun (WGS) entry which is preliminary data.</text>
</comment>